<proteinExistence type="predicted"/>
<dbReference type="Proteomes" id="UP000485058">
    <property type="component" value="Unassembled WGS sequence"/>
</dbReference>
<organism evidence="1 2">
    <name type="scientific">Haematococcus lacustris</name>
    <name type="common">Green alga</name>
    <name type="synonym">Haematococcus pluvialis</name>
    <dbReference type="NCBI Taxonomy" id="44745"/>
    <lineage>
        <taxon>Eukaryota</taxon>
        <taxon>Viridiplantae</taxon>
        <taxon>Chlorophyta</taxon>
        <taxon>core chlorophytes</taxon>
        <taxon>Chlorophyceae</taxon>
        <taxon>CS clade</taxon>
        <taxon>Chlamydomonadales</taxon>
        <taxon>Haematococcaceae</taxon>
        <taxon>Haematococcus</taxon>
    </lineage>
</organism>
<dbReference type="InterPro" id="IPR026010">
    <property type="entry name" value="NSP1/NUP62"/>
</dbReference>
<evidence type="ECO:0000313" key="1">
    <source>
        <dbReference type="EMBL" id="GFH08991.1"/>
    </source>
</evidence>
<dbReference type="PANTHER" id="PTHR12084">
    <property type="entry name" value="NUCLEAR PORE GLYCOPROTEIN P62-RELATED"/>
    <property type="match status" value="1"/>
</dbReference>
<dbReference type="AlphaFoldDB" id="A0A699YHN0"/>
<dbReference type="GO" id="GO:0006405">
    <property type="term" value="P:RNA export from nucleus"/>
    <property type="evidence" value="ECO:0007669"/>
    <property type="project" value="TreeGrafter"/>
</dbReference>
<keyword evidence="2" id="KW-1185">Reference proteome</keyword>
<dbReference type="GO" id="GO:0044613">
    <property type="term" value="C:nuclear pore central transport channel"/>
    <property type="evidence" value="ECO:0007669"/>
    <property type="project" value="TreeGrafter"/>
</dbReference>
<name>A0A699YHN0_HAELA</name>
<sequence length="127" mass="13935">MWSWSVTPKPLYSMQEVHDALASIENEAERLLLPELSLLDGDATERDRLYARAEAVSSLLQSLGSELHDTVADTNQLGTATLSNTRNTPMATIVQILNNQLQALTQVETRISELGTKLQHLSTTSSA</sequence>
<comment type="caution">
    <text evidence="1">The sequence shown here is derived from an EMBL/GenBank/DDBJ whole genome shotgun (WGS) entry which is preliminary data.</text>
</comment>
<dbReference type="GO" id="GO:0006606">
    <property type="term" value="P:protein import into nucleus"/>
    <property type="evidence" value="ECO:0007669"/>
    <property type="project" value="TreeGrafter"/>
</dbReference>
<dbReference type="EMBL" id="BLLF01000200">
    <property type="protein sequence ID" value="GFH08991.1"/>
    <property type="molecule type" value="Genomic_DNA"/>
</dbReference>
<dbReference type="GO" id="GO:0017056">
    <property type="term" value="F:structural constituent of nuclear pore"/>
    <property type="evidence" value="ECO:0007669"/>
    <property type="project" value="InterPro"/>
</dbReference>
<evidence type="ECO:0000313" key="2">
    <source>
        <dbReference type="Proteomes" id="UP000485058"/>
    </source>
</evidence>
<dbReference type="PANTHER" id="PTHR12084:SF0">
    <property type="entry name" value="NUCLEAR PORE GLYCOPROTEIN P62"/>
    <property type="match status" value="1"/>
</dbReference>
<gene>
    <name evidence="1" type="ORF">HaLaN_04047</name>
</gene>
<feature type="non-terminal residue" evidence="1">
    <location>
        <position position="1"/>
    </location>
</feature>
<accession>A0A699YHN0</accession>
<protein>
    <submittedName>
        <fullName evidence="1">Nsp1_C domain-containing protein</fullName>
    </submittedName>
</protein>
<reference evidence="1 2" key="1">
    <citation type="submission" date="2020-02" db="EMBL/GenBank/DDBJ databases">
        <title>Draft genome sequence of Haematococcus lacustris strain NIES-144.</title>
        <authorList>
            <person name="Morimoto D."/>
            <person name="Nakagawa S."/>
            <person name="Yoshida T."/>
            <person name="Sawayama S."/>
        </authorList>
    </citation>
    <scope>NUCLEOTIDE SEQUENCE [LARGE SCALE GENOMIC DNA]</scope>
    <source>
        <strain evidence="1 2">NIES-144</strain>
    </source>
</reference>
<dbReference type="GO" id="GO:0005543">
    <property type="term" value="F:phospholipid binding"/>
    <property type="evidence" value="ECO:0007669"/>
    <property type="project" value="TreeGrafter"/>
</dbReference>